<feature type="chain" id="PRO_5014456095" description="Gas1-like protein" evidence="2">
    <location>
        <begin position="21"/>
        <end position="291"/>
    </location>
</feature>
<evidence type="ECO:0000313" key="4">
    <source>
        <dbReference type="Proteomes" id="UP000235786"/>
    </source>
</evidence>
<dbReference type="PANTHER" id="PTHR34618:SF3">
    <property type="entry name" value="GEGH 16 PROTEIN"/>
    <property type="match status" value="1"/>
</dbReference>
<gene>
    <name evidence="3" type="ORF">L207DRAFT_558326</name>
</gene>
<proteinExistence type="predicted"/>
<accession>A0A2J6R1V7</accession>
<dbReference type="PANTHER" id="PTHR34618">
    <property type="entry name" value="SURFACE PROTEIN MAS1, PUTATIVE-RELATED"/>
    <property type="match status" value="1"/>
</dbReference>
<dbReference type="Proteomes" id="UP000235786">
    <property type="component" value="Unassembled WGS sequence"/>
</dbReference>
<evidence type="ECO:0000256" key="1">
    <source>
        <dbReference type="SAM" id="MobiDB-lite"/>
    </source>
</evidence>
<feature type="region of interest" description="Disordered" evidence="1">
    <location>
        <begin position="270"/>
        <end position="291"/>
    </location>
</feature>
<dbReference type="InterPro" id="IPR021476">
    <property type="entry name" value="Egh16-like"/>
</dbReference>
<dbReference type="STRING" id="1149755.A0A2J6R1V7"/>
<evidence type="ECO:0008006" key="5">
    <source>
        <dbReference type="Google" id="ProtNLM"/>
    </source>
</evidence>
<dbReference type="EMBL" id="KZ613959">
    <property type="protein sequence ID" value="PMD32491.1"/>
    <property type="molecule type" value="Genomic_DNA"/>
</dbReference>
<protein>
    <recommendedName>
        <fullName evidence="5">Gas1-like protein</fullName>
    </recommendedName>
</protein>
<keyword evidence="4" id="KW-1185">Reference proteome</keyword>
<name>A0A2J6R1V7_HYAVF</name>
<evidence type="ECO:0000256" key="2">
    <source>
        <dbReference type="SAM" id="SignalP"/>
    </source>
</evidence>
<organism evidence="3 4">
    <name type="scientific">Hyaloscypha variabilis (strain UAMH 11265 / GT02V1 / F)</name>
    <name type="common">Meliniomyces variabilis</name>
    <dbReference type="NCBI Taxonomy" id="1149755"/>
    <lineage>
        <taxon>Eukaryota</taxon>
        <taxon>Fungi</taxon>
        <taxon>Dikarya</taxon>
        <taxon>Ascomycota</taxon>
        <taxon>Pezizomycotina</taxon>
        <taxon>Leotiomycetes</taxon>
        <taxon>Helotiales</taxon>
        <taxon>Hyaloscyphaceae</taxon>
        <taxon>Hyaloscypha</taxon>
        <taxon>Hyaloscypha variabilis</taxon>
    </lineage>
</organism>
<dbReference type="OrthoDB" id="3241054at2759"/>
<evidence type="ECO:0000313" key="3">
    <source>
        <dbReference type="EMBL" id="PMD32491.1"/>
    </source>
</evidence>
<dbReference type="Pfam" id="PF11327">
    <property type="entry name" value="Egh16-like"/>
    <property type="match status" value="1"/>
</dbReference>
<sequence length="291" mass="28865">MPSLKCILFAASALLATAAAQGVLISAQGTKGTPASPGLQVDTTQNDANIINTAEINANVVNECGRTLLAGNIDIGQNTEDQLANKTITSVTKGSTVAVTIRQGSADGAGPYTCDLDLTSNADGATGQTNLTVKETDSADGNITLSVTMPSDMACIGASTGNVCTVRCFNSAAAGPFGGCFAVQQTDVTANANSPATIKTEQTLEGVAAQIAENNVDLPAAVKANQDAPTVSQQGLFEANALLAINNLGQTAGAAAAVAATTAASSATSTATLKAGKKGKNGKNGARAFVA</sequence>
<keyword evidence="2" id="KW-0732">Signal</keyword>
<dbReference type="AlphaFoldDB" id="A0A2J6R1V7"/>
<reference evidence="3 4" key="1">
    <citation type="submission" date="2016-04" db="EMBL/GenBank/DDBJ databases">
        <title>A degradative enzymes factory behind the ericoid mycorrhizal symbiosis.</title>
        <authorList>
            <consortium name="DOE Joint Genome Institute"/>
            <person name="Martino E."/>
            <person name="Morin E."/>
            <person name="Grelet G."/>
            <person name="Kuo A."/>
            <person name="Kohler A."/>
            <person name="Daghino S."/>
            <person name="Barry K."/>
            <person name="Choi C."/>
            <person name="Cichocki N."/>
            <person name="Clum A."/>
            <person name="Copeland A."/>
            <person name="Hainaut M."/>
            <person name="Haridas S."/>
            <person name="Labutti K."/>
            <person name="Lindquist E."/>
            <person name="Lipzen A."/>
            <person name="Khouja H.-R."/>
            <person name="Murat C."/>
            <person name="Ohm R."/>
            <person name="Olson A."/>
            <person name="Spatafora J."/>
            <person name="Veneault-Fourrey C."/>
            <person name="Henrissat B."/>
            <person name="Grigoriev I."/>
            <person name="Martin F."/>
            <person name="Perotto S."/>
        </authorList>
    </citation>
    <scope>NUCLEOTIDE SEQUENCE [LARGE SCALE GENOMIC DNA]</scope>
    <source>
        <strain evidence="3 4">F</strain>
    </source>
</reference>
<feature type="signal peptide" evidence="2">
    <location>
        <begin position="1"/>
        <end position="20"/>
    </location>
</feature>